<feature type="signal peptide" evidence="1">
    <location>
        <begin position="1"/>
        <end position="25"/>
    </location>
</feature>
<dbReference type="PROSITE" id="PS51257">
    <property type="entry name" value="PROKAR_LIPOPROTEIN"/>
    <property type="match status" value="1"/>
</dbReference>
<reference evidence="2 3" key="1">
    <citation type="submission" date="2016-05" db="EMBL/GenBank/DDBJ databases">
        <authorList>
            <person name="Wang S."/>
            <person name="Zhu B."/>
        </authorList>
    </citation>
    <scope>NUCLEOTIDE SEQUENCE [LARGE SCALE GENOMIC DNA]</scope>
    <source>
        <strain evidence="2 3">CRS05-R5</strain>
    </source>
</reference>
<organism evidence="2 3">
    <name type="scientific">Pseudomonas koreensis</name>
    <dbReference type="NCBI Taxonomy" id="198620"/>
    <lineage>
        <taxon>Bacteria</taxon>
        <taxon>Pseudomonadati</taxon>
        <taxon>Pseudomonadota</taxon>
        <taxon>Gammaproteobacteria</taxon>
        <taxon>Pseudomonadales</taxon>
        <taxon>Pseudomonadaceae</taxon>
        <taxon>Pseudomonas</taxon>
    </lineage>
</organism>
<proteinExistence type="predicted"/>
<evidence type="ECO:0000256" key="1">
    <source>
        <dbReference type="SAM" id="SignalP"/>
    </source>
</evidence>
<dbReference type="EMBL" id="CP015852">
    <property type="protein sequence ID" value="ANH98759.1"/>
    <property type="molecule type" value="Genomic_DNA"/>
</dbReference>
<dbReference type="AlphaFoldDB" id="A0AAC9FXE2"/>
<feature type="chain" id="PRO_5042091458" description="DUF4189 domain-containing protein" evidence="1">
    <location>
        <begin position="26"/>
        <end position="67"/>
    </location>
</feature>
<accession>A0AAC9FXE2</accession>
<evidence type="ECO:0008006" key="4">
    <source>
        <dbReference type="Google" id="ProtNLM"/>
    </source>
</evidence>
<name>A0AAC9FXE2_9PSED</name>
<sequence>MKRTCQTLPGVVAACLLAVSMSACAETAEYICLGHERGQEATVIASSTAEAVALAKSYWRSAGCYKK</sequence>
<evidence type="ECO:0000313" key="2">
    <source>
        <dbReference type="EMBL" id="ANH98759.1"/>
    </source>
</evidence>
<keyword evidence="1" id="KW-0732">Signal</keyword>
<dbReference type="Proteomes" id="UP000078142">
    <property type="component" value="Chromosome"/>
</dbReference>
<gene>
    <name evidence="2" type="ORF">A8L59_15495</name>
</gene>
<protein>
    <recommendedName>
        <fullName evidence="4">DUF4189 domain-containing protein</fullName>
    </recommendedName>
</protein>
<evidence type="ECO:0000313" key="3">
    <source>
        <dbReference type="Proteomes" id="UP000078142"/>
    </source>
</evidence>